<proteinExistence type="predicted"/>
<dbReference type="Gene3D" id="1.10.10.10">
    <property type="entry name" value="Winged helix-like DNA-binding domain superfamily/Winged helix DNA-binding domain"/>
    <property type="match status" value="1"/>
</dbReference>
<dbReference type="InterPro" id="IPR001034">
    <property type="entry name" value="DeoR_HTH"/>
</dbReference>
<dbReference type="PANTHER" id="PTHR30363">
    <property type="entry name" value="HTH-TYPE TRANSCRIPTIONAL REGULATOR SRLR-RELATED"/>
    <property type="match status" value="1"/>
</dbReference>
<dbReference type="Pfam" id="PF00455">
    <property type="entry name" value="DeoRC"/>
    <property type="match status" value="1"/>
</dbReference>
<sequence>MNKAERHAEISRLVHKKGTIRISDIVNSLNVTDMTVRRDLVELEEQGVLTKIHGGARSNKAFHYREFSHEEKHVQHIEEKRQIAKKAVEIIEEGDTIFLGPGTTVEALAEEIHNKKLTVITNCLPVFNILLSKKTDQFQVYLLGGEMRLVTSAFVGEITNTILEKMRFSKSFFSSNGIKGRDVMTSTFEEAFTQKLALKHSIEKYLLIDSSKIGKEDFTVFCDLSDLNAVVIDSLDDEAYKVVSPYTEVV</sequence>
<keyword evidence="4" id="KW-0238">DNA-binding</keyword>
<reference evidence="8 9" key="1">
    <citation type="submission" date="2018-10" db="EMBL/GenBank/DDBJ databases">
        <title>Genotypes and phenotypes of Enterococci isolated from broiler chickens.</title>
        <authorList>
            <person name="Muhammad A.R."/>
            <person name="Diarra M.S."/>
        </authorList>
    </citation>
    <scope>NUCLEOTIDE SEQUENCE [LARGE SCALE GENOMIC DNA]</scope>
    <source>
        <strain evidence="8 9">LIT2 A36'</strain>
    </source>
</reference>
<keyword evidence="3" id="KW-0805">Transcription regulation</keyword>
<dbReference type="SUPFAM" id="SSF46785">
    <property type="entry name" value="Winged helix' DNA-binding domain"/>
    <property type="match status" value="1"/>
</dbReference>
<dbReference type="PROSITE" id="PS51000">
    <property type="entry name" value="HTH_DEOR_2"/>
    <property type="match status" value="1"/>
</dbReference>
<evidence type="ECO:0000256" key="1">
    <source>
        <dbReference type="ARBA" id="ARBA00021390"/>
    </source>
</evidence>
<evidence type="ECO:0000256" key="5">
    <source>
        <dbReference type="ARBA" id="ARBA00023163"/>
    </source>
</evidence>
<evidence type="ECO:0000256" key="3">
    <source>
        <dbReference type="ARBA" id="ARBA00023015"/>
    </source>
</evidence>
<evidence type="ECO:0000256" key="4">
    <source>
        <dbReference type="ARBA" id="ARBA00023125"/>
    </source>
</evidence>
<protein>
    <recommendedName>
        <fullName evidence="1">Lactose phosphotransferase system repressor</fullName>
    </recommendedName>
</protein>
<name>A0ABD7IVP6_ENTFL</name>
<dbReference type="AlphaFoldDB" id="A0ABD7IVP6"/>
<dbReference type="PROSITE" id="PS00894">
    <property type="entry name" value="HTH_DEOR_1"/>
    <property type="match status" value="1"/>
</dbReference>
<dbReference type="RefSeq" id="WP_002411925.1">
    <property type="nucleotide sequence ID" value="NZ_CP091901.1"/>
</dbReference>
<dbReference type="GO" id="GO:0003677">
    <property type="term" value="F:DNA binding"/>
    <property type="evidence" value="ECO:0007669"/>
    <property type="project" value="UniProtKB-KW"/>
</dbReference>
<dbReference type="EMBL" id="RKMZ01000009">
    <property type="protein sequence ID" value="ROX30391.1"/>
    <property type="molecule type" value="Genomic_DNA"/>
</dbReference>
<dbReference type="SMART" id="SM00420">
    <property type="entry name" value="HTH_DEOR"/>
    <property type="match status" value="1"/>
</dbReference>
<dbReference type="Gene3D" id="3.40.50.1360">
    <property type="match status" value="1"/>
</dbReference>
<organism evidence="8 9">
    <name type="scientific">Enterococcus faecalis</name>
    <name type="common">Streptococcus faecalis</name>
    <dbReference type="NCBI Taxonomy" id="1351"/>
    <lineage>
        <taxon>Bacteria</taxon>
        <taxon>Bacillati</taxon>
        <taxon>Bacillota</taxon>
        <taxon>Bacilli</taxon>
        <taxon>Lactobacillales</taxon>
        <taxon>Enterococcaceae</taxon>
        <taxon>Enterococcus</taxon>
    </lineage>
</organism>
<dbReference type="Pfam" id="PF08220">
    <property type="entry name" value="HTH_DeoR"/>
    <property type="match status" value="1"/>
</dbReference>
<dbReference type="PANTHER" id="PTHR30363:SF4">
    <property type="entry name" value="GLYCEROL-3-PHOSPHATE REGULON REPRESSOR"/>
    <property type="match status" value="1"/>
</dbReference>
<dbReference type="InterPro" id="IPR014036">
    <property type="entry name" value="DeoR-like_C"/>
</dbReference>
<accession>A0ABD7IVP6</accession>
<feature type="domain" description="HTH deoR-type" evidence="7">
    <location>
        <begin position="3"/>
        <end position="58"/>
    </location>
</feature>
<dbReference type="InterPro" id="IPR018356">
    <property type="entry name" value="Tscrpt_reg_HTH_DeoR_CS"/>
</dbReference>
<evidence type="ECO:0000259" key="7">
    <source>
        <dbReference type="PROSITE" id="PS51000"/>
    </source>
</evidence>
<comment type="function">
    <text evidence="6">Repressor of the lactose catabolism operon. Galactose-6-phosphate is the inducer.</text>
</comment>
<evidence type="ECO:0000313" key="9">
    <source>
        <dbReference type="Proteomes" id="UP000281488"/>
    </source>
</evidence>
<dbReference type="InterPro" id="IPR037171">
    <property type="entry name" value="NagB/RpiA_transferase-like"/>
</dbReference>
<dbReference type="Proteomes" id="UP000281488">
    <property type="component" value="Unassembled WGS sequence"/>
</dbReference>
<dbReference type="InterPro" id="IPR050313">
    <property type="entry name" value="Carb_Metab_HTH_regulators"/>
</dbReference>
<dbReference type="InterPro" id="IPR036390">
    <property type="entry name" value="WH_DNA-bd_sf"/>
</dbReference>
<evidence type="ECO:0000256" key="2">
    <source>
        <dbReference type="ARBA" id="ARBA00022491"/>
    </source>
</evidence>
<gene>
    <name evidence="8" type="ORF">EGW16_13785</name>
</gene>
<evidence type="ECO:0000256" key="6">
    <source>
        <dbReference type="ARBA" id="ARBA00024937"/>
    </source>
</evidence>
<dbReference type="SMART" id="SM01134">
    <property type="entry name" value="DeoRC"/>
    <property type="match status" value="1"/>
</dbReference>
<dbReference type="InterPro" id="IPR036388">
    <property type="entry name" value="WH-like_DNA-bd_sf"/>
</dbReference>
<comment type="caution">
    <text evidence="8">The sequence shown here is derived from an EMBL/GenBank/DDBJ whole genome shotgun (WGS) entry which is preliminary data.</text>
</comment>
<evidence type="ECO:0000313" key="8">
    <source>
        <dbReference type="EMBL" id="ROX30391.1"/>
    </source>
</evidence>
<dbReference type="PRINTS" id="PR00037">
    <property type="entry name" value="HTHLACR"/>
</dbReference>
<keyword evidence="5" id="KW-0804">Transcription</keyword>
<dbReference type="SUPFAM" id="SSF100950">
    <property type="entry name" value="NagB/RpiA/CoA transferase-like"/>
    <property type="match status" value="1"/>
</dbReference>
<keyword evidence="2" id="KW-0678">Repressor</keyword>